<proteinExistence type="predicted"/>
<dbReference type="Proteomes" id="UP000499080">
    <property type="component" value="Unassembled WGS sequence"/>
</dbReference>
<accession>A0A4Y2BXA0</accession>
<feature type="compositionally biased region" description="Basic and acidic residues" evidence="1">
    <location>
        <begin position="37"/>
        <end position="52"/>
    </location>
</feature>
<evidence type="ECO:0000256" key="1">
    <source>
        <dbReference type="SAM" id="MobiDB-lite"/>
    </source>
</evidence>
<dbReference type="EMBL" id="BGPR01000120">
    <property type="protein sequence ID" value="GBL96399.1"/>
    <property type="molecule type" value="Genomic_DNA"/>
</dbReference>
<comment type="caution">
    <text evidence="2">The sequence shown here is derived from an EMBL/GenBank/DDBJ whole genome shotgun (WGS) entry which is preliminary data.</text>
</comment>
<evidence type="ECO:0000313" key="3">
    <source>
        <dbReference type="Proteomes" id="UP000499080"/>
    </source>
</evidence>
<feature type="region of interest" description="Disordered" evidence="1">
    <location>
        <begin position="1"/>
        <end position="92"/>
    </location>
</feature>
<keyword evidence="3" id="KW-1185">Reference proteome</keyword>
<reference evidence="2 3" key="1">
    <citation type="journal article" date="2019" name="Sci. Rep.">
        <title>Orb-weaving spider Araneus ventricosus genome elucidates the spidroin gene catalogue.</title>
        <authorList>
            <person name="Kono N."/>
            <person name="Nakamura H."/>
            <person name="Ohtoshi R."/>
            <person name="Moran D.A.P."/>
            <person name="Shinohara A."/>
            <person name="Yoshida Y."/>
            <person name="Fujiwara M."/>
            <person name="Mori M."/>
            <person name="Tomita M."/>
            <person name="Arakawa K."/>
        </authorList>
    </citation>
    <scope>NUCLEOTIDE SEQUENCE [LARGE SCALE GENOMIC DNA]</scope>
</reference>
<organism evidence="2 3">
    <name type="scientific">Araneus ventricosus</name>
    <name type="common">Orbweaver spider</name>
    <name type="synonym">Epeira ventricosa</name>
    <dbReference type="NCBI Taxonomy" id="182803"/>
    <lineage>
        <taxon>Eukaryota</taxon>
        <taxon>Metazoa</taxon>
        <taxon>Ecdysozoa</taxon>
        <taxon>Arthropoda</taxon>
        <taxon>Chelicerata</taxon>
        <taxon>Arachnida</taxon>
        <taxon>Araneae</taxon>
        <taxon>Araneomorphae</taxon>
        <taxon>Entelegynae</taxon>
        <taxon>Araneoidea</taxon>
        <taxon>Araneidae</taxon>
        <taxon>Araneus</taxon>
    </lineage>
</organism>
<sequence length="130" mass="14052">MASLRLAPGASTPPCFPGRYANERPVQGTRGLSSTIENKELTSRFENTHEDDLVGGPSNSESWSDDEDDTSAAPSISPNFRTMPKGGRLDLGVGFNEHQTHIRGAFSVDSGFKFGTPLSRIRDLTSKLPT</sequence>
<gene>
    <name evidence="2" type="ORF">AVEN_43717_1</name>
</gene>
<protein>
    <submittedName>
        <fullName evidence="2">Uncharacterized protein</fullName>
    </submittedName>
</protein>
<dbReference type="AlphaFoldDB" id="A0A4Y2BXA0"/>
<name>A0A4Y2BXA0_ARAVE</name>
<evidence type="ECO:0000313" key="2">
    <source>
        <dbReference type="EMBL" id="GBL96399.1"/>
    </source>
</evidence>